<sequence>GDNEILDFTIGEDLDGEAQNEEHEVADAEDEFEIHNLDDEFEGDEVGIEDMGIGFDQNVLNDLMN</sequence>
<evidence type="ECO:0000313" key="2">
    <source>
        <dbReference type="EMBL" id="PNX98947.1"/>
    </source>
</evidence>
<evidence type="ECO:0000256" key="1">
    <source>
        <dbReference type="SAM" id="Coils"/>
    </source>
</evidence>
<dbReference type="AlphaFoldDB" id="A0A2K3N7B2"/>
<feature type="coiled-coil region" evidence="1">
    <location>
        <begin position="11"/>
        <end position="38"/>
    </location>
</feature>
<dbReference type="EMBL" id="ASHM01017221">
    <property type="protein sequence ID" value="PNX98947.1"/>
    <property type="molecule type" value="Genomic_DNA"/>
</dbReference>
<organism evidence="2 3">
    <name type="scientific">Trifolium pratense</name>
    <name type="common">Red clover</name>
    <dbReference type="NCBI Taxonomy" id="57577"/>
    <lineage>
        <taxon>Eukaryota</taxon>
        <taxon>Viridiplantae</taxon>
        <taxon>Streptophyta</taxon>
        <taxon>Embryophyta</taxon>
        <taxon>Tracheophyta</taxon>
        <taxon>Spermatophyta</taxon>
        <taxon>Magnoliopsida</taxon>
        <taxon>eudicotyledons</taxon>
        <taxon>Gunneridae</taxon>
        <taxon>Pentapetalae</taxon>
        <taxon>rosids</taxon>
        <taxon>fabids</taxon>
        <taxon>Fabales</taxon>
        <taxon>Fabaceae</taxon>
        <taxon>Papilionoideae</taxon>
        <taxon>50 kb inversion clade</taxon>
        <taxon>NPAAA clade</taxon>
        <taxon>Hologalegina</taxon>
        <taxon>IRL clade</taxon>
        <taxon>Trifolieae</taxon>
        <taxon>Trifolium</taxon>
    </lineage>
</organism>
<feature type="non-terminal residue" evidence="2">
    <location>
        <position position="1"/>
    </location>
</feature>
<protein>
    <submittedName>
        <fullName evidence="2">Uncharacterized protein</fullName>
    </submittedName>
</protein>
<proteinExistence type="predicted"/>
<comment type="caution">
    <text evidence="2">The sequence shown here is derived from an EMBL/GenBank/DDBJ whole genome shotgun (WGS) entry which is preliminary data.</text>
</comment>
<evidence type="ECO:0000313" key="3">
    <source>
        <dbReference type="Proteomes" id="UP000236291"/>
    </source>
</evidence>
<accession>A0A2K3N7B2</accession>
<reference evidence="2 3" key="2">
    <citation type="journal article" date="2017" name="Front. Plant Sci.">
        <title>Gene Classification and Mining of Molecular Markers Useful in Red Clover (Trifolium pratense) Breeding.</title>
        <authorList>
            <person name="Istvanek J."/>
            <person name="Dluhosova J."/>
            <person name="Dluhos P."/>
            <person name="Patkova L."/>
            <person name="Nedelnik J."/>
            <person name="Repkova J."/>
        </authorList>
    </citation>
    <scope>NUCLEOTIDE SEQUENCE [LARGE SCALE GENOMIC DNA]</scope>
    <source>
        <strain evidence="3">cv. Tatra</strain>
        <tissue evidence="2">Young leaves</tissue>
    </source>
</reference>
<name>A0A2K3N7B2_TRIPR</name>
<keyword evidence="1" id="KW-0175">Coiled coil</keyword>
<gene>
    <name evidence="2" type="ORF">L195_g022205</name>
</gene>
<reference evidence="2 3" key="1">
    <citation type="journal article" date="2014" name="Am. J. Bot.">
        <title>Genome assembly and annotation for red clover (Trifolium pratense; Fabaceae).</title>
        <authorList>
            <person name="Istvanek J."/>
            <person name="Jaros M."/>
            <person name="Krenek A."/>
            <person name="Repkova J."/>
        </authorList>
    </citation>
    <scope>NUCLEOTIDE SEQUENCE [LARGE SCALE GENOMIC DNA]</scope>
    <source>
        <strain evidence="3">cv. Tatra</strain>
        <tissue evidence="2">Young leaves</tissue>
    </source>
</reference>
<dbReference type="Proteomes" id="UP000236291">
    <property type="component" value="Unassembled WGS sequence"/>
</dbReference>